<evidence type="ECO:0000313" key="2">
    <source>
        <dbReference type="EMBL" id="BAU92830.1"/>
    </source>
</evidence>
<keyword evidence="1" id="KW-0732">Signal</keyword>
<gene>
    <name evidence="2" type="ORF">MPPM_4225</name>
</gene>
<dbReference type="EMBL" id="AP014809">
    <property type="protein sequence ID" value="BAU92830.1"/>
    <property type="molecule type" value="Genomic_DNA"/>
</dbReference>
<evidence type="ECO:0000313" key="3">
    <source>
        <dbReference type="Proteomes" id="UP000218288"/>
    </source>
</evidence>
<proteinExistence type="predicted"/>
<protein>
    <submittedName>
        <fullName evidence="2">Uncharacterized protein</fullName>
    </submittedName>
</protein>
<dbReference type="AlphaFoldDB" id="A0A160PLL4"/>
<accession>A0A160PLL4</accession>
<organism evidence="2 3">
    <name type="scientific">Methylorubrum populi</name>
    <dbReference type="NCBI Taxonomy" id="223967"/>
    <lineage>
        <taxon>Bacteria</taxon>
        <taxon>Pseudomonadati</taxon>
        <taxon>Pseudomonadota</taxon>
        <taxon>Alphaproteobacteria</taxon>
        <taxon>Hyphomicrobiales</taxon>
        <taxon>Methylobacteriaceae</taxon>
        <taxon>Methylorubrum</taxon>
    </lineage>
</organism>
<evidence type="ECO:0000256" key="1">
    <source>
        <dbReference type="SAM" id="SignalP"/>
    </source>
</evidence>
<feature type="chain" id="PRO_5007818926" evidence="1">
    <location>
        <begin position="18"/>
        <end position="207"/>
    </location>
</feature>
<feature type="signal peptide" evidence="1">
    <location>
        <begin position="1"/>
        <end position="17"/>
    </location>
</feature>
<reference evidence="2 3" key="1">
    <citation type="journal article" date="2016" name="Genome Announc.">
        <title>Complete Genome Sequence of Methylobacterium populi P-1M, Isolated from Pink-Pigmented Household Biofilm.</title>
        <authorList>
            <person name="Morohoshi T."/>
            <person name="Ikeda T."/>
        </authorList>
    </citation>
    <scope>NUCLEOTIDE SEQUENCE [LARGE SCALE GENOMIC DNA]</scope>
    <source>
        <strain evidence="2 3">P-1M</strain>
    </source>
</reference>
<name>A0A160PLL4_9HYPH</name>
<dbReference type="OrthoDB" id="7990443at2"/>
<sequence length="207" mass="21717">MAAPLLRPSLFPSLALAAVPIFASAVVLAVPAQAGGACVSAECYRRVVTPPVYDTVSERVLVQPPRTVYRTTPPVYDTVSERVLVAPGGRRWETRYDAYGQLVGCWVTTPPRYAVQTRRVLVRPPEAIPETLPPVYATTQRRVLVQPARAAWVPAAAPVAGPDVGAASGYGPLGVGSIPDAFGLAGASSADIAVGLGFSRGSIYDGY</sequence>
<dbReference type="Proteomes" id="UP000218288">
    <property type="component" value="Chromosome"/>
</dbReference>
<dbReference type="RefSeq" id="WP_096486680.1">
    <property type="nucleotide sequence ID" value="NZ_AP014809.1"/>
</dbReference>